<dbReference type="Proteomes" id="UP001168096">
    <property type="component" value="Unassembled WGS sequence"/>
</dbReference>
<protein>
    <submittedName>
        <fullName evidence="1">Uncharacterized protein</fullName>
    </submittedName>
</protein>
<organism evidence="1 2">
    <name type="scientific">Massilia orientalis</name>
    <dbReference type="NCBI Taxonomy" id="3050128"/>
    <lineage>
        <taxon>Bacteria</taxon>
        <taxon>Pseudomonadati</taxon>
        <taxon>Pseudomonadota</taxon>
        <taxon>Betaproteobacteria</taxon>
        <taxon>Burkholderiales</taxon>
        <taxon>Oxalobacteraceae</taxon>
        <taxon>Telluria group</taxon>
        <taxon>Massilia</taxon>
    </lineage>
</organism>
<name>A0ACC7MIC7_9BURK</name>
<proteinExistence type="predicted"/>
<dbReference type="EMBL" id="JASNRB020000013">
    <property type="protein sequence ID" value="MFJ1470121.1"/>
    <property type="molecule type" value="Genomic_DNA"/>
</dbReference>
<evidence type="ECO:0000313" key="2">
    <source>
        <dbReference type="Proteomes" id="UP001168096"/>
    </source>
</evidence>
<accession>A0ACC7MIC7</accession>
<gene>
    <name evidence="1" type="ORF">QPK29_020615</name>
</gene>
<evidence type="ECO:0000313" key="1">
    <source>
        <dbReference type="EMBL" id="MFJ1470121.1"/>
    </source>
</evidence>
<comment type="caution">
    <text evidence="1">The sequence shown here is derived from an EMBL/GenBank/DDBJ whole genome shotgun (WGS) entry which is preliminary data.</text>
</comment>
<reference evidence="1" key="1">
    <citation type="submission" date="2024-11" db="EMBL/GenBank/DDBJ databases">
        <title>Description of Massilia orientalis sp. nov., isolated from rhizosphere soil of Ageratina adenophora.</title>
        <authorList>
            <person name="Wang Y."/>
        </authorList>
    </citation>
    <scope>NUCLEOTIDE SEQUENCE</scope>
    <source>
        <strain evidence="1">YIM B02787</strain>
    </source>
</reference>
<keyword evidence="2" id="KW-1185">Reference proteome</keyword>
<sequence length="94" mass="10039">MPIPSQPSIHATVVFAQNKPGAILSIPPLGVPTTFVMRAGGFFTAEGRELVISDAQARARVLRAFEENTESVFVVETGPLGFVADYPIVKEGQP</sequence>